<sequence length="123" mass="14142">MEKLTAKEEEVLGFFWKHGALHVKDIVDMYDDPKPHFNTISTIVRALEDKGYVGHTQQGKTYLYHAAIAEQEMGKKSIGNLVSRYFKNSYLKVVSSFVEDGNLPIEDLRKLLNEVEQSHKTEQ</sequence>
<reference evidence="1" key="1">
    <citation type="submission" date="2019-04" db="EMBL/GenBank/DDBJ databases">
        <title>Microbes associate with the intestines of laboratory mice.</title>
        <authorList>
            <person name="Navarre W."/>
            <person name="Wong E."/>
            <person name="Huang K."/>
            <person name="Tropini C."/>
            <person name="Ng K."/>
            <person name="Yu B."/>
        </authorList>
    </citation>
    <scope>NUCLEOTIDE SEQUENCE</scope>
    <source>
        <strain evidence="1">NM04_E33</strain>
    </source>
</reference>
<accession>A0AC61RK19</accession>
<gene>
    <name evidence="1" type="ORF">E5331_03340</name>
</gene>
<dbReference type="EMBL" id="SRYB01000003">
    <property type="protein sequence ID" value="TGY80285.1"/>
    <property type="molecule type" value="Genomic_DNA"/>
</dbReference>
<evidence type="ECO:0000313" key="2">
    <source>
        <dbReference type="Proteomes" id="UP000306319"/>
    </source>
</evidence>
<name>A0AC61RK19_9BACT</name>
<dbReference type="Proteomes" id="UP000306319">
    <property type="component" value="Unassembled WGS sequence"/>
</dbReference>
<comment type="caution">
    <text evidence="1">The sequence shown here is derived from an EMBL/GenBank/DDBJ whole genome shotgun (WGS) entry which is preliminary data.</text>
</comment>
<proteinExistence type="predicted"/>
<keyword evidence="2" id="KW-1185">Reference proteome</keyword>
<evidence type="ECO:0000313" key="1">
    <source>
        <dbReference type="EMBL" id="TGY80285.1"/>
    </source>
</evidence>
<protein>
    <submittedName>
        <fullName evidence="1">BlaI/MecI/CopY family transcriptional regulator</fullName>
    </submittedName>
</protein>
<organism evidence="1 2">
    <name type="scientific">Lepagella muris</name>
    <dbReference type="NCBI Taxonomy" id="3032870"/>
    <lineage>
        <taxon>Bacteria</taxon>
        <taxon>Pseudomonadati</taxon>
        <taxon>Bacteroidota</taxon>
        <taxon>Bacteroidia</taxon>
        <taxon>Bacteroidales</taxon>
        <taxon>Muribaculaceae</taxon>
        <taxon>Lepagella</taxon>
    </lineage>
</organism>